<dbReference type="Pfam" id="PF00806">
    <property type="entry name" value="PUF"/>
    <property type="match status" value="8"/>
</dbReference>
<dbReference type="EMBL" id="JAMSHJ010000002">
    <property type="protein sequence ID" value="KAI5434415.1"/>
    <property type="molecule type" value="Genomic_DNA"/>
</dbReference>
<feature type="domain" description="PUM-HD" evidence="9">
    <location>
        <begin position="654"/>
        <end position="994"/>
    </location>
</feature>
<evidence type="ECO:0000313" key="11">
    <source>
        <dbReference type="Proteomes" id="UP001058974"/>
    </source>
</evidence>
<evidence type="ECO:0000259" key="9">
    <source>
        <dbReference type="PROSITE" id="PS50303"/>
    </source>
</evidence>
<dbReference type="InterPro" id="IPR001313">
    <property type="entry name" value="Pumilio_RNA-bd_rpt"/>
</dbReference>
<keyword evidence="5" id="KW-0694">RNA-binding</keyword>
<reference evidence="10 11" key="1">
    <citation type="journal article" date="2022" name="Nat. Genet.">
        <title>Improved pea reference genome and pan-genome highlight genomic features and evolutionary characteristics.</title>
        <authorList>
            <person name="Yang T."/>
            <person name="Liu R."/>
            <person name="Luo Y."/>
            <person name="Hu S."/>
            <person name="Wang D."/>
            <person name="Wang C."/>
            <person name="Pandey M.K."/>
            <person name="Ge S."/>
            <person name="Xu Q."/>
            <person name="Li N."/>
            <person name="Li G."/>
            <person name="Huang Y."/>
            <person name="Saxena R.K."/>
            <person name="Ji Y."/>
            <person name="Li M."/>
            <person name="Yan X."/>
            <person name="He Y."/>
            <person name="Liu Y."/>
            <person name="Wang X."/>
            <person name="Xiang C."/>
            <person name="Varshney R.K."/>
            <person name="Ding H."/>
            <person name="Gao S."/>
            <person name="Zong X."/>
        </authorList>
    </citation>
    <scope>NUCLEOTIDE SEQUENCE [LARGE SCALE GENOMIC DNA]</scope>
    <source>
        <strain evidence="10 11">cv. Zhongwan 6</strain>
    </source>
</reference>
<feature type="region of interest" description="Disordered" evidence="8">
    <location>
        <begin position="241"/>
        <end position="260"/>
    </location>
</feature>
<dbReference type="GO" id="GO:0003729">
    <property type="term" value="F:mRNA binding"/>
    <property type="evidence" value="ECO:0007669"/>
    <property type="project" value="UniProtKB-ARBA"/>
</dbReference>
<dbReference type="GO" id="GO:0006417">
    <property type="term" value="P:regulation of translation"/>
    <property type="evidence" value="ECO:0007669"/>
    <property type="project" value="UniProtKB-KW"/>
</dbReference>
<dbReference type="InterPro" id="IPR016024">
    <property type="entry name" value="ARM-type_fold"/>
</dbReference>
<dbReference type="SMART" id="SM00025">
    <property type="entry name" value="Pumilio"/>
    <property type="match status" value="8"/>
</dbReference>
<dbReference type="GO" id="GO:0005737">
    <property type="term" value="C:cytoplasm"/>
    <property type="evidence" value="ECO:0007669"/>
    <property type="project" value="UniProtKB-SubCell"/>
</dbReference>
<accession>A0A9D4YBZ0</accession>
<evidence type="ECO:0000256" key="6">
    <source>
        <dbReference type="ARBA" id="ARBA00055193"/>
    </source>
</evidence>
<comment type="caution">
    <text evidence="10">The sequence shown here is derived from an EMBL/GenBank/DDBJ whole genome shotgun (WGS) entry which is preliminary data.</text>
</comment>
<feature type="repeat" description="Pumilio" evidence="7">
    <location>
        <begin position="782"/>
        <end position="817"/>
    </location>
</feature>
<dbReference type="Gene3D" id="1.25.10.10">
    <property type="entry name" value="Leucine-rich Repeat Variant"/>
    <property type="match status" value="1"/>
</dbReference>
<feature type="compositionally biased region" description="Basic and acidic residues" evidence="8">
    <location>
        <begin position="340"/>
        <end position="355"/>
    </location>
</feature>
<dbReference type="Pfam" id="PF07990">
    <property type="entry name" value="NABP"/>
    <property type="match status" value="1"/>
</dbReference>
<evidence type="ECO:0000256" key="8">
    <source>
        <dbReference type="SAM" id="MobiDB-lite"/>
    </source>
</evidence>
<feature type="repeat" description="Pumilio" evidence="7">
    <location>
        <begin position="674"/>
        <end position="709"/>
    </location>
</feature>
<keyword evidence="2" id="KW-0963">Cytoplasm</keyword>
<feature type="repeat" description="Pumilio" evidence="7">
    <location>
        <begin position="891"/>
        <end position="926"/>
    </location>
</feature>
<keyword evidence="11" id="KW-1185">Reference proteome</keyword>
<comment type="subcellular location">
    <subcellularLocation>
        <location evidence="1">Cytoplasm</location>
    </subcellularLocation>
</comment>
<evidence type="ECO:0000313" key="10">
    <source>
        <dbReference type="EMBL" id="KAI5434415.1"/>
    </source>
</evidence>
<protein>
    <recommendedName>
        <fullName evidence="9">PUM-HD domain-containing protein</fullName>
    </recommendedName>
</protein>
<feature type="region of interest" description="Disordered" evidence="8">
    <location>
        <begin position="337"/>
        <end position="358"/>
    </location>
</feature>
<feature type="repeat" description="Pumilio" evidence="7">
    <location>
        <begin position="746"/>
        <end position="781"/>
    </location>
</feature>
<dbReference type="PROSITE" id="PS50302">
    <property type="entry name" value="PUM"/>
    <property type="match status" value="8"/>
</dbReference>
<dbReference type="PANTHER" id="PTHR12537">
    <property type="entry name" value="RNA BINDING PROTEIN PUMILIO-RELATED"/>
    <property type="match status" value="1"/>
</dbReference>
<name>A0A9D4YBZ0_PEA</name>
<evidence type="ECO:0000256" key="7">
    <source>
        <dbReference type="PROSITE-ProRule" id="PRU00317"/>
    </source>
</evidence>
<dbReference type="PANTHER" id="PTHR12537:SF187">
    <property type="entry name" value="OS04G0276200 PROTEIN"/>
    <property type="match status" value="1"/>
</dbReference>
<feature type="repeat" description="Pumilio" evidence="7">
    <location>
        <begin position="818"/>
        <end position="854"/>
    </location>
</feature>
<sequence>MVIDNHQKMMSDVAMRSLMKKGDYGEDVGVLRRQQQEANYGEDVGVLRRRQQEENDRENEVLRLRSGSAPPTVDGSSTAFKGLYGGSPVSYRGGRGFGSEEELRADPAYANYYYMNANLNPRFPPPLVSKEDWRFSQRRMNGEGRRLNGEGGENVNGERSVFSMQAGGVNGKVDGAEWGGDDGLIGLPALGLGSRQRSIADIFPQDEKNGASSASKHAHHLPGRNVFDDIAELTEAHFAQRHQSSDDLQSGGNHVGSASHSYASALGSSLSRSSTPDAQFIPRVSSPSIPPIGEGRSNAAEKRSFNRQNSYNAASSNLNESVDLASALAGMNLSQNDVIGDEKRSPSSRLSESDYTRNNANQYQYLNKSDSLPYLRHSPNNPYLKASKSSVGFGLDVNDSTYNARGPSTPTVTGRGSSLPAHYQHVDDTHFSHANYNMGGFAVNSSSSPMMASQLGNGNLPHFFEHAAPPSALGMNAMDSRGLGRGANLGPLLAASELQNASRLGNLTAASPHQLPMFDPLYLQYLRSSEVTAAQIGALNESARNNNVPDLLSLQKAYIESLIAQQKAHFSSPYLGKSTSMNHNSYGNPSYGLGMSYPGSPLAGSSFPNSMYGQGSPMSQGERNARLSGMRNVAGGGLTGAWHSDAVSNLDDNFPPSLLDEFKSNKTKCFELSEISGHVVEFSADQYGSRFIQQKLETASVDEKTMVFHEIMPNALTLMTDVFGNYVIQKFFEHGSSEQIRELADQLTGHVLTLSLQMYGCRVIQKAIEVVNLDQQTKMVTELDGQIMRCVRDQNGNHVIQKCIECVPEGEIRFIVSTFYDQVVTLSTHPYGCRVIQRVLEYCHDPKTQQIMMDEILQCVCMLAQDQYGNYVVQHVLEHGKPEERSAIIKELTGQIVQMSQQKFASNVIEKCLCFGTAAERQAIVNEMIGSTDDNEPLQVMMKDQFANYVVQKVLETCDDQQLELILNRIKVHLNALKKYTYGKHIVARVEKLVAAGERRISFLTLNHPAQMV</sequence>
<keyword evidence="4" id="KW-0810">Translation regulation</keyword>
<keyword evidence="3" id="KW-0677">Repeat</keyword>
<dbReference type="CDD" id="cd07920">
    <property type="entry name" value="Pumilio"/>
    <property type="match status" value="1"/>
</dbReference>
<dbReference type="InterPro" id="IPR011989">
    <property type="entry name" value="ARM-like"/>
</dbReference>
<evidence type="ECO:0000256" key="1">
    <source>
        <dbReference type="ARBA" id="ARBA00004496"/>
    </source>
</evidence>
<gene>
    <name evidence="10" type="ORF">KIW84_021311</name>
</gene>
<evidence type="ECO:0000256" key="4">
    <source>
        <dbReference type="ARBA" id="ARBA00022845"/>
    </source>
</evidence>
<feature type="repeat" description="Pumilio" evidence="7">
    <location>
        <begin position="927"/>
        <end position="968"/>
    </location>
</feature>
<dbReference type="SUPFAM" id="SSF48371">
    <property type="entry name" value="ARM repeat"/>
    <property type="match status" value="1"/>
</dbReference>
<dbReference type="Gramene" id="Psat02G0131100-T1">
    <property type="protein sequence ID" value="KAI5434415.1"/>
    <property type="gene ID" value="KIW84_021311"/>
</dbReference>
<evidence type="ECO:0000256" key="2">
    <source>
        <dbReference type="ARBA" id="ARBA00022490"/>
    </source>
</evidence>
<feature type="repeat" description="Pumilio" evidence="7">
    <location>
        <begin position="710"/>
        <end position="745"/>
    </location>
</feature>
<feature type="region of interest" description="Disordered" evidence="8">
    <location>
        <begin position="267"/>
        <end position="303"/>
    </location>
</feature>
<dbReference type="FunFam" id="1.25.10.10:FF:000004">
    <property type="entry name" value="Pumilio homolog 1 isoform 2"/>
    <property type="match status" value="1"/>
</dbReference>
<feature type="repeat" description="Pumilio" evidence="7">
    <location>
        <begin position="855"/>
        <end position="890"/>
    </location>
</feature>
<dbReference type="OrthoDB" id="668540at2759"/>
<dbReference type="InterPro" id="IPR033133">
    <property type="entry name" value="PUM-HD"/>
</dbReference>
<evidence type="ECO:0000256" key="5">
    <source>
        <dbReference type="ARBA" id="ARBA00022884"/>
    </source>
</evidence>
<dbReference type="AlphaFoldDB" id="A0A9D4YBZ0"/>
<dbReference type="PROSITE" id="PS50303">
    <property type="entry name" value="PUM_HD"/>
    <property type="match status" value="1"/>
</dbReference>
<dbReference type="InterPro" id="IPR012940">
    <property type="entry name" value="NABP"/>
</dbReference>
<dbReference type="InterPro" id="IPR033712">
    <property type="entry name" value="Pumilio_RNA-bd"/>
</dbReference>
<proteinExistence type="predicted"/>
<comment type="function">
    <text evidence="6">Sequence-specific RNA-binding protein that regulates translation and mRNA stability by binding the 3'-UTR of target mRNAs. Binds the APUM-binding elements (APBEs) in the 3'-UTR mRNA sequence of CLV1, PNH, WUS and FAS2.</text>
</comment>
<organism evidence="10 11">
    <name type="scientific">Pisum sativum</name>
    <name type="common">Garden pea</name>
    <name type="synonym">Lathyrus oleraceus</name>
    <dbReference type="NCBI Taxonomy" id="3888"/>
    <lineage>
        <taxon>Eukaryota</taxon>
        <taxon>Viridiplantae</taxon>
        <taxon>Streptophyta</taxon>
        <taxon>Embryophyta</taxon>
        <taxon>Tracheophyta</taxon>
        <taxon>Spermatophyta</taxon>
        <taxon>Magnoliopsida</taxon>
        <taxon>eudicotyledons</taxon>
        <taxon>Gunneridae</taxon>
        <taxon>Pentapetalae</taxon>
        <taxon>rosids</taxon>
        <taxon>fabids</taxon>
        <taxon>Fabales</taxon>
        <taxon>Fabaceae</taxon>
        <taxon>Papilionoideae</taxon>
        <taxon>50 kb inversion clade</taxon>
        <taxon>NPAAA clade</taxon>
        <taxon>Hologalegina</taxon>
        <taxon>IRL clade</taxon>
        <taxon>Fabeae</taxon>
        <taxon>Lathyrus</taxon>
    </lineage>
</organism>
<dbReference type="Proteomes" id="UP001058974">
    <property type="component" value="Chromosome 2"/>
</dbReference>
<evidence type="ECO:0000256" key="3">
    <source>
        <dbReference type="ARBA" id="ARBA00022737"/>
    </source>
</evidence>